<dbReference type="CDD" id="cd06262">
    <property type="entry name" value="metallo-hydrolase-like_MBL-fold"/>
    <property type="match status" value="1"/>
</dbReference>
<dbReference type="InterPro" id="IPR001279">
    <property type="entry name" value="Metallo-B-lactamas"/>
</dbReference>
<evidence type="ECO:0000256" key="1">
    <source>
        <dbReference type="ARBA" id="ARBA00001947"/>
    </source>
</evidence>
<evidence type="ECO:0000256" key="2">
    <source>
        <dbReference type="ARBA" id="ARBA00022723"/>
    </source>
</evidence>
<feature type="domain" description="Metallo-beta-lactamase" evidence="5">
    <location>
        <begin position="11"/>
        <end position="177"/>
    </location>
</feature>
<name>A0A7C4M0I3_UNCC3</name>
<evidence type="ECO:0000313" key="6">
    <source>
        <dbReference type="EMBL" id="HGT70788.1"/>
    </source>
</evidence>
<dbReference type="Gene3D" id="3.60.15.10">
    <property type="entry name" value="Ribonuclease Z/Hydroxyacylglutathione hydrolase-like"/>
    <property type="match status" value="1"/>
</dbReference>
<keyword evidence="3 6" id="KW-0378">Hydrolase</keyword>
<dbReference type="Pfam" id="PF00753">
    <property type="entry name" value="Lactamase_B"/>
    <property type="match status" value="1"/>
</dbReference>
<proteinExistence type="predicted"/>
<dbReference type="InterPro" id="IPR051453">
    <property type="entry name" value="MBL_Glyoxalase_II"/>
</dbReference>
<dbReference type="GO" id="GO:0046872">
    <property type="term" value="F:metal ion binding"/>
    <property type="evidence" value="ECO:0007669"/>
    <property type="project" value="UniProtKB-KW"/>
</dbReference>
<dbReference type="SUPFAM" id="SSF56281">
    <property type="entry name" value="Metallo-hydrolase/oxidoreductase"/>
    <property type="match status" value="1"/>
</dbReference>
<sequence>MIKTIQVGPLETNCYLIELNGNGILIDPGDEPDKILCEIGDKKIDFIILTHLHFDHIGAVSEVKKATGAKVLCSEKDLEILDENLLKKDEIDGFLETNHELNCLNGFMFKCLFVPGHTPGSICLYFPEQNTLFSGDTIFRGSIGVTHFKGGDFADLKKSIEIKLFTLPDDTRVYPGHGDDFILGEYKEEITRVLINSM</sequence>
<accession>A0A7C4M0I3</accession>
<dbReference type="AlphaFoldDB" id="A0A7C4M0I3"/>
<comment type="cofactor">
    <cofactor evidence="1">
        <name>Zn(2+)</name>
        <dbReference type="ChEBI" id="CHEBI:29105"/>
    </cofactor>
</comment>
<protein>
    <submittedName>
        <fullName evidence="6">MBL fold metallo-hydrolase</fullName>
    </submittedName>
</protein>
<comment type="caution">
    <text evidence="6">The sequence shown here is derived from an EMBL/GenBank/DDBJ whole genome shotgun (WGS) entry which is preliminary data.</text>
</comment>
<dbReference type="InterPro" id="IPR036866">
    <property type="entry name" value="RibonucZ/Hydroxyglut_hydro"/>
</dbReference>
<keyword evidence="4" id="KW-0862">Zinc</keyword>
<gene>
    <name evidence="6" type="ORF">ENT43_00830</name>
</gene>
<evidence type="ECO:0000259" key="5">
    <source>
        <dbReference type="SMART" id="SM00849"/>
    </source>
</evidence>
<dbReference type="GO" id="GO:0016787">
    <property type="term" value="F:hydrolase activity"/>
    <property type="evidence" value="ECO:0007669"/>
    <property type="project" value="UniProtKB-KW"/>
</dbReference>
<dbReference type="EMBL" id="DSYQ01000003">
    <property type="protein sequence ID" value="HGT70788.1"/>
    <property type="molecule type" value="Genomic_DNA"/>
</dbReference>
<evidence type="ECO:0000256" key="4">
    <source>
        <dbReference type="ARBA" id="ARBA00022833"/>
    </source>
</evidence>
<evidence type="ECO:0000256" key="3">
    <source>
        <dbReference type="ARBA" id="ARBA00022801"/>
    </source>
</evidence>
<dbReference type="SMART" id="SM00849">
    <property type="entry name" value="Lactamase_B"/>
    <property type="match status" value="1"/>
</dbReference>
<keyword evidence="2" id="KW-0479">Metal-binding</keyword>
<organism evidence="6">
    <name type="scientific">candidate division CPR3 bacterium</name>
    <dbReference type="NCBI Taxonomy" id="2268181"/>
    <lineage>
        <taxon>Bacteria</taxon>
        <taxon>Bacteria division CPR3</taxon>
    </lineage>
</organism>
<dbReference type="PANTHER" id="PTHR46233">
    <property type="entry name" value="HYDROXYACYLGLUTATHIONE HYDROLASE GLOC"/>
    <property type="match status" value="1"/>
</dbReference>
<dbReference type="PANTHER" id="PTHR46233:SF3">
    <property type="entry name" value="HYDROXYACYLGLUTATHIONE HYDROLASE GLOC"/>
    <property type="match status" value="1"/>
</dbReference>
<reference evidence="6" key="1">
    <citation type="journal article" date="2020" name="mSystems">
        <title>Genome- and Community-Level Interaction Insights into Carbon Utilization and Element Cycling Functions of Hydrothermarchaeota in Hydrothermal Sediment.</title>
        <authorList>
            <person name="Zhou Z."/>
            <person name="Liu Y."/>
            <person name="Xu W."/>
            <person name="Pan J."/>
            <person name="Luo Z.H."/>
            <person name="Li M."/>
        </authorList>
    </citation>
    <scope>NUCLEOTIDE SEQUENCE [LARGE SCALE GENOMIC DNA]</scope>
    <source>
        <strain evidence="6">SpSt-579</strain>
    </source>
</reference>